<dbReference type="NCBIfam" id="TIGR02450">
    <property type="entry name" value="TIGR02450 family Trp-rich protein"/>
    <property type="match status" value="1"/>
</dbReference>
<evidence type="ECO:0008006" key="3">
    <source>
        <dbReference type="Google" id="ProtNLM"/>
    </source>
</evidence>
<evidence type="ECO:0000313" key="1">
    <source>
        <dbReference type="EMBL" id="GET42529.1"/>
    </source>
</evidence>
<protein>
    <recommendedName>
        <fullName evidence="3">TIGR02450 family Trp-rich protein</fullName>
    </recommendedName>
</protein>
<name>A0AAV3XJ98_9CYAN</name>
<gene>
    <name evidence="1" type="ORF">MiSe_73470</name>
</gene>
<dbReference type="Proteomes" id="UP001050975">
    <property type="component" value="Unassembled WGS sequence"/>
</dbReference>
<accession>A0AAV3XJ98</accession>
<dbReference type="EMBL" id="BLAY01000168">
    <property type="protein sequence ID" value="GET42529.1"/>
    <property type="molecule type" value="Genomic_DNA"/>
</dbReference>
<proteinExistence type="predicted"/>
<dbReference type="InterPro" id="IPR012663">
    <property type="entry name" value="CHP02450_Tryp"/>
</dbReference>
<keyword evidence="2" id="KW-1185">Reference proteome</keyword>
<sequence length="95" mass="11170">MPKKPKFPHLVGSKWTAKQKTWGWRHFQVVNRQNQGDMVFAEMVASCDPHVRFWLNAKALKDPSMWQAGWKSLEEQQNDEKDILLGEDDAYQILQ</sequence>
<organism evidence="1 2">
    <name type="scientific">Microseira wollei NIES-4236</name>
    <dbReference type="NCBI Taxonomy" id="2530354"/>
    <lineage>
        <taxon>Bacteria</taxon>
        <taxon>Bacillati</taxon>
        <taxon>Cyanobacteriota</taxon>
        <taxon>Cyanophyceae</taxon>
        <taxon>Oscillatoriophycideae</taxon>
        <taxon>Aerosakkonematales</taxon>
        <taxon>Aerosakkonemataceae</taxon>
        <taxon>Microseira</taxon>
    </lineage>
</organism>
<dbReference type="RefSeq" id="WP_226590218.1">
    <property type="nucleotide sequence ID" value="NZ_BLAY01000168.1"/>
</dbReference>
<comment type="caution">
    <text evidence="1">The sequence shown here is derived from an EMBL/GenBank/DDBJ whole genome shotgun (WGS) entry which is preliminary data.</text>
</comment>
<reference evidence="1" key="1">
    <citation type="submission" date="2019-10" db="EMBL/GenBank/DDBJ databases">
        <title>Draft genome sequece of Microseira wollei NIES-4236.</title>
        <authorList>
            <person name="Yamaguchi H."/>
            <person name="Suzuki S."/>
            <person name="Kawachi M."/>
        </authorList>
    </citation>
    <scope>NUCLEOTIDE SEQUENCE</scope>
    <source>
        <strain evidence="1">NIES-4236</strain>
    </source>
</reference>
<evidence type="ECO:0000313" key="2">
    <source>
        <dbReference type="Proteomes" id="UP001050975"/>
    </source>
</evidence>
<dbReference type="Pfam" id="PF09493">
    <property type="entry name" value="DUF2389"/>
    <property type="match status" value="1"/>
</dbReference>
<dbReference type="AlphaFoldDB" id="A0AAV3XJ98"/>